<gene>
    <name evidence="2" type="ORF">OIK42_19585</name>
</gene>
<reference evidence="2 3" key="1">
    <citation type="submission" date="2022-10" db="EMBL/GenBank/DDBJ databases">
        <title>Alteromonas sp. chi3 Genome sequencing.</title>
        <authorList>
            <person name="Park S."/>
        </authorList>
    </citation>
    <scope>NUCLEOTIDE SEQUENCE [LARGE SCALE GENOMIC DNA]</scope>
    <source>
        <strain evidence="3">chi3</strain>
    </source>
</reference>
<feature type="compositionally biased region" description="Polar residues" evidence="1">
    <location>
        <begin position="35"/>
        <end position="54"/>
    </location>
</feature>
<dbReference type="RefSeq" id="WP_273642866.1">
    <property type="nucleotide sequence ID" value="NZ_JAQQXP010000004.1"/>
</dbReference>
<feature type="region of interest" description="Disordered" evidence="1">
    <location>
        <begin position="1"/>
        <end position="60"/>
    </location>
</feature>
<dbReference type="EMBL" id="JAQQXP010000004">
    <property type="protein sequence ID" value="MDC8832962.1"/>
    <property type="molecule type" value="Genomic_DNA"/>
</dbReference>
<protein>
    <submittedName>
        <fullName evidence="2">Uncharacterized protein</fullName>
    </submittedName>
</protein>
<keyword evidence="3" id="KW-1185">Reference proteome</keyword>
<evidence type="ECO:0000313" key="3">
    <source>
        <dbReference type="Proteomes" id="UP001218788"/>
    </source>
</evidence>
<feature type="compositionally biased region" description="Polar residues" evidence="1">
    <location>
        <begin position="9"/>
        <end position="25"/>
    </location>
</feature>
<sequence>MRPHANMGHRTTATNQYTGRSQANNAPYRARQDQHPSQPSIGVDNATTNQNQAAETGAKKKFKSIKSHGKQYAIEVSADVTQKKWHTVRFEAAAKLNNGTKAYDWKNKIGVQLTKQELPVVIGTLLGYLPGCEYSQHGDTNKGFSIQNQHKNFYFKVFEASTNRFMNCPVPIEEAHLMGMLVLAEHTRNFEGVSSDAALTAIKNMCLQMYKHSAFPAPRANK</sequence>
<name>A0ABT5L7C3_9ALTE</name>
<dbReference type="Proteomes" id="UP001218788">
    <property type="component" value="Unassembled WGS sequence"/>
</dbReference>
<comment type="caution">
    <text evidence="2">The sequence shown here is derived from an EMBL/GenBank/DDBJ whole genome shotgun (WGS) entry which is preliminary data.</text>
</comment>
<organism evidence="2 3">
    <name type="scientific">Alteromonas gilva</name>
    <dbReference type="NCBI Taxonomy" id="2987522"/>
    <lineage>
        <taxon>Bacteria</taxon>
        <taxon>Pseudomonadati</taxon>
        <taxon>Pseudomonadota</taxon>
        <taxon>Gammaproteobacteria</taxon>
        <taxon>Alteromonadales</taxon>
        <taxon>Alteromonadaceae</taxon>
        <taxon>Alteromonas/Salinimonas group</taxon>
        <taxon>Alteromonas</taxon>
    </lineage>
</organism>
<evidence type="ECO:0000256" key="1">
    <source>
        <dbReference type="SAM" id="MobiDB-lite"/>
    </source>
</evidence>
<evidence type="ECO:0000313" key="2">
    <source>
        <dbReference type="EMBL" id="MDC8832962.1"/>
    </source>
</evidence>
<accession>A0ABT5L7C3</accession>
<proteinExistence type="predicted"/>